<dbReference type="InterPro" id="IPR032476">
    <property type="entry name" value="CPT_N"/>
</dbReference>
<evidence type="ECO:0000256" key="2">
    <source>
        <dbReference type="ARBA" id="ARBA00004325"/>
    </source>
</evidence>
<evidence type="ECO:0000256" key="18">
    <source>
        <dbReference type="SAM" id="Phobius"/>
    </source>
</evidence>
<evidence type="ECO:0000259" key="20">
    <source>
        <dbReference type="Pfam" id="PF16484"/>
    </source>
</evidence>
<dbReference type="InterPro" id="IPR042231">
    <property type="entry name" value="Cho/carn_acyl_trans_2"/>
</dbReference>
<dbReference type="InterPro" id="IPR023213">
    <property type="entry name" value="CAT-like_dom_sf"/>
</dbReference>
<proteinExistence type="inferred from homology"/>
<keyword evidence="7 17" id="KW-0808">Transferase</keyword>
<evidence type="ECO:0000256" key="11">
    <source>
        <dbReference type="ARBA" id="ARBA00023098"/>
    </source>
</evidence>
<feature type="domain" description="Choline/carnitine acyltransferase" evidence="19">
    <location>
        <begin position="198"/>
        <end position="773"/>
    </location>
</feature>
<keyword evidence="9" id="KW-0276">Fatty acid metabolism</keyword>
<dbReference type="GO" id="GO:0031966">
    <property type="term" value="C:mitochondrial membrane"/>
    <property type="evidence" value="ECO:0007669"/>
    <property type="project" value="UniProtKB-SubCell"/>
</dbReference>
<evidence type="ECO:0000256" key="8">
    <source>
        <dbReference type="ARBA" id="ARBA00022692"/>
    </source>
</evidence>
<dbReference type="GO" id="GO:0004095">
    <property type="term" value="F:carnitine O-palmitoyltransferase activity"/>
    <property type="evidence" value="ECO:0007669"/>
    <property type="project" value="UniProtKB-EC"/>
</dbReference>
<keyword evidence="8 18" id="KW-0812">Transmembrane</keyword>
<dbReference type="Gene3D" id="3.30.559.70">
    <property type="entry name" value="Choline/Carnitine o-acyltransferase, domain 2"/>
    <property type="match status" value="1"/>
</dbReference>
<name>A0A915Q6U2_9BILA</name>
<feature type="active site" description="Proton acceptor" evidence="16">
    <location>
        <position position="497"/>
    </location>
</feature>
<keyword evidence="6" id="KW-0813">Transport</keyword>
<dbReference type="WBParaSite" id="sdigi.contig97.g4258.t1">
    <property type="protein sequence ID" value="sdigi.contig97.g4258.t1"/>
    <property type="gene ID" value="sdigi.contig97.g4258"/>
</dbReference>
<keyword evidence="21" id="KW-1185">Reference proteome</keyword>
<evidence type="ECO:0000256" key="6">
    <source>
        <dbReference type="ARBA" id="ARBA00022448"/>
    </source>
</evidence>
<dbReference type="Gene3D" id="3.30.559.10">
    <property type="entry name" value="Chloramphenicol acetyltransferase-like domain"/>
    <property type="match status" value="1"/>
</dbReference>
<evidence type="ECO:0000256" key="9">
    <source>
        <dbReference type="ARBA" id="ARBA00022832"/>
    </source>
</evidence>
<keyword evidence="14 17" id="KW-0012">Acyltransferase</keyword>
<dbReference type="InterPro" id="IPR039551">
    <property type="entry name" value="Cho/carn_acyl_trans"/>
</dbReference>
<keyword evidence="10 18" id="KW-1133">Transmembrane helix</keyword>
<evidence type="ECO:0000259" key="19">
    <source>
        <dbReference type="Pfam" id="PF00755"/>
    </source>
</evidence>
<protein>
    <recommendedName>
        <fullName evidence="5">carnitine O-palmitoyltransferase</fullName>
        <ecNumber evidence="5">2.3.1.21</ecNumber>
    </recommendedName>
</protein>
<feature type="domain" description="Carnitine O-palmitoyltransferase N-terminal" evidence="20">
    <location>
        <begin position="1"/>
        <end position="47"/>
    </location>
</feature>
<organism evidence="21 22">
    <name type="scientific">Setaria digitata</name>
    <dbReference type="NCBI Taxonomy" id="48799"/>
    <lineage>
        <taxon>Eukaryota</taxon>
        <taxon>Metazoa</taxon>
        <taxon>Ecdysozoa</taxon>
        <taxon>Nematoda</taxon>
        <taxon>Chromadorea</taxon>
        <taxon>Rhabditida</taxon>
        <taxon>Spirurina</taxon>
        <taxon>Spiruromorpha</taxon>
        <taxon>Filarioidea</taxon>
        <taxon>Setariidae</taxon>
        <taxon>Setaria</taxon>
    </lineage>
</organism>
<accession>A0A915Q6U2</accession>
<keyword evidence="12" id="KW-0496">Mitochondrion</keyword>
<feature type="transmembrane region" description="Helical" evidence="18">
    <location>
        <begin position="129"/>
        <end position="152"/>
    </location>
</feature>
<evidence type="ECO:0000256" key="10">
    <source>
        <dbReference type="ARBA" id="ARBA00022989"/>
    </source>
</evidence>
<dbReference type="SUPFAM" id="SSF52777">
    <property type="entry name" value="CoA-dependent acyltransferases"/>
    <property type="match status" value="2"/>
</dbReference>
<keyword evidence="13 18" id="KW-0472">Membrane</keyword>
<evidence type="ECO:0000256" key="14">
    <source>
        <dbReference type="ARBA" id="ARBA00023315"/>
    </source>
</evidence>
<dbReference type="GO" id="GO:0009437">
    <property type="term" value="P:carnitine metabolic process"/>
    <property type="evidence" value="ECO:0007669"/>
    <property type="project" value="TreeGrafter"/>
</dbReference>
<dbReference type="GO" id="GO:0006631">
    <property type="term" value="P:fatty acid metabolic process"/>
    <property type="evidence" value="ECO:0007669"/>
    <property type="project" value="UniProtKB-KW"/>
</dbReference>
<dbReference type="AlphaFoldDB" id="A0A915Q6U2"/>
<dbReference type="EC" id="2.3.1.21" evidence="5"/>
<reference evidence="22" key="1">
    <citation type="submission" date="2022-11" db="UniProtKB">
        <authorList>
            <consortium name="WormBaseParasite"/>
        </authorList>
    </citation>
    <scope>IDENTIFICATION</scope>
</reference>
<evidence type="ECO:0000256" key="12">
    <source>
        <dbReference type="ARBA" id="ARBA00023128"/>
    </source>
</evidence>
<dbReference type="InterPro" id="IPR000542">
    <property type="entry name" value="Carn_acyl_trans"/>
</dbReference>
<evidence type="ECO:0000256" key="1">
    <source>
        <dbReference type="ARBA" id="ARBA00004141"/>
    </source>
</evidence>
<evidence type="ECO:0000256" key="15">
    <source>
        <dbReference type="ARBA" id="ARBA00048480"/>
    </source>
</evidence>
<evidence type="ECO:0000256" key="5">
    <source>
        <dbReference type="ARBA" id="ARBA00013243"/>
    </source>
</evidence>
<evidence type="ECO:0000256" key="13">
    <source>
        <dbReference type="ARBA" id="ARBA00023136"/>
    </source>
</evidence>
<comment type="subcellular location">
    <subcellularLocation>
        <location evidence="1">Membrane</location>
        <topology evidence="1">Multi-pass membrane protein</topology>
    </subcellularLocation>
    <subcellularLocation>
        <location evidence="2">Mitochondrion membrane</location>
    </subcellularLocation>
</comment>
<dbReference type="PROSITE" id="PS00440">
    <property type="entry name" value="ACYLTRANSF_C_2"/>
    <property type="match status" value="1"/>
</dbReference>
<evidence type="ECO:0000313" key="22">
    <source>
        <dbReference type="WBParaSite" id="sdigi.contig97.g4258.t1"/>
    </source>
</evidence>
<dbReference type="Proteomes" id="UP000887581">
    <property type="component" value="Unplaced"/>
</dbReference>
<dbReference type="Pfam" id="PF16484">
    <property type="entry name" value="CPT_N"/>
    <property type="match status" value="1"/>
</dbReference>
<dbReference type="FunFam" id="3.30.559.10:FF:000042">
    <property type="entry name" value="Carnitine Palmitoyl Transferase"/>
    <property type="match status" value="1"/>
</dbReference>
<dbReference type="FunFam" id="3.30.559.70:FF:000001">
    <property type="entry name" value="Carnitine O-palmitoyltransferase 1, liver isoform"/>
    <property type="match status" value="1"/>
</dbReference>
<comment type="catalytic activity">
    <reaction evidence="15">
        <text>(R)-carnitine + hexadecanoyl-CoA = O-hexadecanoyl-(R)-carnitine + CoA</text>
        <dbReference type="Rhea" id="RHEA:12661"/>
        <dbReference type="ChEBI" id="CHEBI:16347"/>
        <dbReference type="ChEBI" id="CHEBI:17490"/>
        <dbReference type="ChEBI" id="CHEBI:57287"/>
        <dbReference type="ChEBI" id="CHEBI:57379"/>
        <dbReference type="EC" id="2.3.1.21"/>
    </reaction>
    <physiologicalReaction direction="left-to-right" evidence="15">
        <dbReference type="Rhea" id="RHEA:12662"/>
    </physiologicalReaction>
</comment>
<evidence type="ECO:0000256" key="17">
    <source>
        <dbReference type="RuleBase" id="RU003801"/>
    </source>
</evidence>
<comment type="similarity">
    <text evidence="4 17">Belongs to the carnitine/choline acetyltransferase family.</text>
</comment>
<dbReference type="PANTHER" id="PTHR22589">
    <property type="entry name" value="CARNITINE O-ACYLTRANSFERASE"/>
    <property type="match status" value="1"/>
</dbReference>
<dbReference type="Pfam" id="PF00755">
    <property type="entry name" value="Carn_acyltransf"/>
    <property type="match status" value="1"/>
</dbReference>
<evidence type="ECO:0000256" key="16">
    <source>
        <dbReference type="PIRSR" id="PIRSR600542-1"/>
    </source>
</evidence>
<feature type="transmembrane region" description="Helical" evidence="18">
    <location>
        <begin position="50"/>
        <end position="72"/>
    </location>
</feature>
<evidence type="ECO:0000256" key="7">
    <source>
        <dbReference type="ARBA" id="ARBA00022679"/>
    </source>
</evidence>
<evidence type="ECO:0000256" key="3">
    <source>
        <dbReference type="ARBA" id="ARBA00005005"/>
    </source>
</evidence>
<evidence type="ECO:0000256" key="4">
    <source>
        <dbReference type="ARBA" id="ARBA00005232"/>
    </source>
</evidence>
<dbReference type="PANTHER" id="PTHR22589:SF31">
    <property type="entry name" value="CARNITINE O-PALMITOYLTRANSFERASE"/>
    <property type="match status" value="1"/>
</dbReference>
<sequence>MAEAHSIAALSVSLTHDGISVSYDQKLLNEILHSFFRAYKKRVAVFKNNFYNGIFPANAYTLCIVVFAISIFSTFRYDLSFGVYQICNVAFSSVKNMRAPCFSTDLFQDIPNGKNETIRNGMLSQSLSLILYSISVWFVIIQIIRLSLKCFLFYKGWMFENPHVKPLSKASKLWLAILHLLSKSGLMLHSFQGALPHLPLPRLNDTLDMHLCTMRPICTDKEYNELVQLTEEFRNGIGRHLQWYLVIKSFLSINYVADWWEEFVYLRQRTPIMVNSNYYGFDLIVSHPTHIQAARAATMTWAALLFRRMIERQEIKPFSFLSQYKIPFCTAQYERLFNSCRLPHLEKDQFHHWNDAKYIAVYCSGCWYRLSIHNGKRLYEPCELQKGFEAILNEKVSPDVEEKYIAALTAGNRDVWAQARKNYFSSGINRFSLHEIEKAAFAVILDEHEVFYDPNDSSKLDYWASSLLHGTGCDRWFDKSFNFIIFKNGRLGINAEHSWGDATVISHLMEFCTMKTVCECYYDENGNADGKVESVPKYDRLRWHITPDLNTIIVKCFQTARALIEDVEMALLFWTRYGKGLIKKLRVSPDAFLQLVLQLAFYRNQKKFALTYEATTTRLFREGRTETVRSCSTYSCDFVRAMLDPSQTREERLRLLRIACSYHQTMYRNAMCGKGIDRHLFALYIVMRYLKLESPFLQRIFPPTFLLSTSQTPLHQCEEVKDTGLDRQKFATTGGGFGPVADCGYGVSYIIVGENQLSFHISSKRSADNTACFGFFINISSAKLRDDIIRSLEDMSLLLEG</sequence>
<evidence type="ECO:0000313" key="21">
    <source>
        <dbReference type="Proteomes" id="UP000887581"/>
    </source>
</evidence>
<comment type="pathway">
    <text evidence="3">Lipid metabolism; fatty acid beta-oxidation.</text>
</comment>
<keyword evidence="11" id="KW-0443">Lipid metabolism</keyword>
<dbReference type="Gene3D" id="6.10.250.1760">
    <property type="match status" value="1"/>
</dbReference>